<dbReference type="EMBL" id="BMIB01000004">
    <property type="protein sequence ID" value="GGH78509.1"/>
    <property type="molecule type" value="Genomic_DNA"/>
</dbReference>
<evidence type="ECO:0000259" key="3">
    <source>
        <dbReference type="Pfam" id="PF01408"/>
    </source>
</evidence>
<dbReference type="InterPro" id="IPR036291">
    <property type="entry name" value="NAD(P)-bd_dom_sf"/>
</dbReference>
<dbReference type="GO" id="GO:0016491">
    <property type="term" value="F:oxidoreductase activity"/>
    <property type="evidence" value="ECO:0007669"/>
    <property type="project" value="UniProtKB-KW"/>
</dbReference>
<dbReference type="SUPFAM" id="SSF55347">
    <property type="entry name" value="Glyceraldehyde-3-phosphate dehydrogenase-like, C-terminal domain"/>
    <property type="match status" value="1"/>
</dbReference>
<dbReference type="GO" id="GO:0000166">
    <property type="term" value="F:nucleotide binding"/>
    <property type="evidence" value="ECO:0007669"/>
    <property type="project" value="InterPro"/>
</dbReference>
<dbReference type="InterPro" id="IPR055170">
    <property type="entry name" value="GFO_IDH_MocA-like_dom"/>
</dbReference>
<name>A0A917J2M6_9BACT</name>
<reference evidence="5" key="1">
    <citation type="journal article" date="2014" name="Int. J. Syst. Evol. Microbiol.">
        <title>Complete genome sequence of Corynebacterium casei LMG S-19264T (=DSM 44701T), isolated from a smear-ripened cheese.</title>
        <authorList>
            <consortium name="US DOE Joint Genome Institute (JGI-PGF)"/>
            <person name="Walter F."/>
            <person name="Albersmeier A."/>
            <person name="Kalinowski J."/>
            <person name="Ruckert C."/>
        </authorList>
    </citation>
    <scope>NUCLEOTIDE SEQUENCE</scope>
    <source>
        <strain evidence="5">CGMCC 1.15290</strain>
    </source>
</reference>
<dbReference type="Pfam" id="PF01408">
    <property type="entry name" value="GFO_IDH_MocA"/>
    <property type="match status" value="1"/>
</dbReference>
<dbReference type="InterPro" id="IPR000683">
    <property type="entry name" value="Gfo/Idh/MocA-like_OxRdtase_N"/>
</dbReference>
<dbReference type="Pfam" id="PF22725">
    <property type="entry name" value="GFO_IDH_MocA_C3"/>
    <property type="match status" value="1"/>
</dbReference>
<protein>
    <submittedName>
        <fullName evidence="5">Dehydrogenase</fullName>
    </submittedName>
</protein>
<evidence type="ECO:0000313" key="6">
    <source>
        <dbReference type="Proteomes" id="UP000627292"/>
    </source>
</evidence>
<sequence length="344" mass="38381">MFPPDSFNKTPVMKKFAWGIIGPGGIASQFVADFQWINTHHCFVKAIYSHRKESAEEFAGKHAGAEVFTDIDAFVTHSGVQAVYIATPHSYHYKYAAICLKHKIPVLCEKPLTISYPQTQELIHLAQQYQTLLMEGMWVRYLPSFSKLIHLVEEGDIGDVISIKASMSYRAPKDENSRYYNPELGGGALLDLGIYTLFLSVLFMGRPDQVHASARKSAKGIDEHSVVLLSKKQQQYALLESSILVKTKNDAVISGCKGTITIHEPWNEKPKGISIEWNDGSTADIPCEWPGSGFQYETEAFLQTWESGQAECDRMPYQTSLLLAELADIIKNQIGVAYPAEGKV</sequence>
<dbReference type="Proteomes" id="UP000627292">
    <property type="component" value="Unassembled WGS sequence"/>
</dbReference>
<dbReference type="PANTHER" id="PTHR22604">
    <property type="entry name" value="OXIDOREDUCTASES"/>
    <property type="match status" value="1"/>
</dbReference>
<keyword evidence="2" id="KW-0560">Oxidoreductase</keyword>
<accession>A0A917J2M6</accession>
<dbReference type="PANTHER" id="PTHR22604:SF105">
    <property type="entry name" value="TRANS-1,2-DIHYDROBENZENE-1,2-DIOL DEHYDROGENASE"/>
    <property type="match status" value="1"/>
</dbReference>
<comment type="caution">
    <text evidence="5">The sequence shown here is derived from an EMBL/GenBank/DDBJ whole genome shotgun (WGS) entry which is preliminary data.</text>
</comment>
<feature type="domain" description="Gfo/Idh/MocA-like oxidoreductase N-terminal" evidence="3">
    <location>
        <begin position="17"/>
        <end position="136"/>
    </location>
</feature>
<dbReference type="AlphaFoldDB" id="A0A917J2M6"/>
<reference evidence="5" key="2">
    <citation type="submission" date="2020-09" db="EMBL/GenBank/DDBJ databases">
        <authorList>
            <person name="Sun Q."/>
            <person name="Zhou Y."/>
        </authorList>
    </citation>
    <scope>NUCLEOTIDE SEQUENCE</scope>
    <source>
        <strain evidence="5">CGMCC 1.15290</strain>
    </source>
</reference>
<dbReference type="Gene3D" id="3.30.360.10">
    <property type="entry name" value="Dihydrodipicolinate Reductase, domain 2"/>
    <property type="match status" value="1"/>
</dbReference>
<keyword evidence="6" id="KW-1185">Reference proteome</keyword>
<comment type="similarity">
    <text evidence="1">Belongs to the Gfo/Idh/MocA family.</text>
</comment>
<dbReference type="SUPFAM" id="SSF51735">
    <property type="entry name" value="NAD(P)-binding Rossmann-fold domains"/>
    <property type="match status" value="1"/>
</dbReference>
<dbReference type="Gene3D" id="3.40.50.720">
    <property type="entry name" value="NAD(P)-binding Rossmann-like Domain"/>
    <property type="match status" value="1"/>
</dbReference>
<proteinExistence type="inferred from homology"/>
<organism evidence="5 6">
    <name type="scientific">Filimonas zeae</name>
    <dbReference type="NCBI Taxonomy" id="1737353"/>
    <lineage>
        <taxon>Bacteria</taxon>
        <taxon>Pseudomonadati</taxon>
        <taxon>Bacteroidota</taxon>
        <taxon>Chitinophagia</taxon>
        <taxon>Chitinophagales</taxon>
        <taxon>Chitinophagaceae</taxon>
        <taxon>Filimonas</taxon>
    </lineage>
</organism>
<evidence type="ECO:0000313" key="5">
    <source>
        <dbReference type="EMBL" id="GGH78509.1"/>
    </source>
</evidence>
<dbReference type="InterPro" id="IPR050984">
    <property type="entry name" value="Gfo/Idh/MocA_domain"/>
</dbReference>
<evidence type="ECO:0000256" key="1">
    <source>
        <dbReference type="ARBA" id="ARBA00010928"/>
    </source>
</evidence>
<evidence type="ECO:0000256" key="2">
    <source>
        <dbReference type="ARBA" id="ARBA00023002"/>
    </source>
</evidence>
<gene>
    <name evidence="5" type="ORF">GCM10011379_46520</name>
</gene>
<feature type="domain" description="GFO/IDH/MocA-like oxidoreductase" evidence="4">
    <location>
        <begin position="146"/>
        <end position="260"/>
    </location>
</feature>
<evidence type="ECO:0000259" key="4">
    <source>
        <dbReference type="Pfam" id="PF22725"/>
    </source>
</evidence>